<feature type="compositionally biased region" description="Basic and acidic residues" evidence="1">
    <location>
        <begin position="49"/>
        <end position="62"/>
    </location>
</feature>
<feature type="compositionally biased region" description="Low complexity" evidence="1">
    <location>
        <begin position="63"/>
        <end position="77"/>
    </location>
</feature>
<protein>
    <submittedName>
        <fullName evidence="2">Uncharacterized protein</fullName>
    </submittedName>
</protein>
<reference evidence="2" key="1">
    <citation type="submission" date="2022-07" db="EMBL/GenBank/DDBJ databases">
        <title>Chromosome-level genome of Muraenolepis orangiensis.</title>
        <authorList>
            <person name="Kim J."/>
        </authorList>
    </citation>
    <scope>NUCLEOTIDE SEQUENCE</scope>
    <source>
        <strain evidence="2">KU_S4_2022</strain>
        <tissue evidence="2">Muscle</tissue>
    </source>
</reference>
<name>A0A9Q0IKQ9_9TELE</name>
<feature type="region of interest" description="Disordered" evidence="1">
    <location>
        <begin position="49"/>
        <end position="90"/>
    </location>
</feature>
<dbReference type="Proteomes" id="UP001148018">
    <property type="component" value="Unassembled WGS sequence"/>
</dbReference>
<comment type="caution">
    <text evidence="2">The sequence shown here is derived from an EMBL/GenBank/DDBJ whole genome shotgun (WGS) entry which is preliminary data.</text>
</comment>
<accession>A0A9Q0IKQ9</accession>
<dbReference type="EMBL" id="JANIIK010000047">
    <property type="protein sequence ID" value="KAJ3601543.1"/>
    <property type="molecule type" value="Genomic_DNA"/>
</dbReference>
<gene>
    <name evidence="2" type="ORF">NHX12_032511</name>
</gene>
<organism evidence="2 3">
    <name type="scientific">Muraenolepis orangiensis</name>
    <name type="common">Patagonian moray cod</name>
    <dbReference type="NCBI Taxonomy" id="630683"/>
    <lineage>
        <taxon>Eukaryota</taxon>
        <taxon>Metazoa</taxon>
        <taxon>Chordata</taxon>
        <taxon>Craniata</taxon>
        <taxon>Vertebrata</taxon>
        <taxon>Euteleostomi</taxon>
        <taxon>Actinopterygii</taxon>
        <taxon>Neopterygii</taxon>
        <taxon>Teleostei</taxon>
        <taxon>Neoteleostei</taxon>
        <taxon>Acanthomorphata</taxon>
        <taxon>Zeiogadaria</taxon>
        <taxon>Gadariae</taxon>
        <taxon>Gadiformes</taxon>
        <taxon>Muraenolepidoidei</taxon>
        <taxon>Muraenolepididae</taxon>
        <taxon>Muraenolepis</taxon>
    </lineage>
</organism>
<evidence type="ECO:0000313" key="3">
    <source>
        <dbReference type="Proteomes" id="UP001148018"/>
    </source>
</evidence>
<sequence>MGGVKWRRGGVEERRKGGVEGGVEESRWGGEVEEWRGEEVDEGVKEGWRKGGEVEGLREKSLRPGAGPGSSPSPGLRVQTQQRAQGLGITQLRPHCIHQLLKAQGFGSAQRHGQAGRFAAADV</sequence>
<evidence type="ECO:0000256" key="1">
    <source>
        <dbReference type="SAM" id="MobiDB-lite"/>
    </source>
</evidence>
<keyword evidence="3" id="KW-1185">Reference proteome</keyword>
<feature type="compositionally biased region" description="Basic and acidic residues" evidence="1">
    <location>
        <begin position="9"/>
        <end position="29"/>
    </location>
</feature>
<evidence type="ECO:0000313" key="2">
    <source>
        <dbReference type="EMBL" id="KAJ3601543.1"/>
    </source>
</evidence>
<feature type="region of interest" description="Disordered" evidence="1">
    <location>
        <begin position="1"/>
        <end position="29"/>
    </location>
</feature>
<proteinExistence type="predicted"/>
<dbReference type="AlphaFoldDB" id="A0A9Q0IKQ9"/>